<evidence type="ECO:0000259" key="4">
    <source>
        <dbReference type="PROSITE" id="PS51898"/>
    </source>
</evidence>
<keyword evidence="1" id="KW-0229">DNA integration</keyword>
<evidence type="ECO:0000256" key="1">
    <source>
        <dbReference type="ARBA" id="ARBA00022908"/>
    </source>
</evidence>
<dbReference type="GO" id="GO:0006310">
    <property type="term" value="P:DNA recombination"/>
    <property type="evidence" value="ECO:0007669"/>
    <property type="project" value="UniProtKB-KW"/>
</dbReference>
<evidence type="ECO:0000313" key="6">
    <source>
        <dbReference type="Proteomes" id="UP000295030"/>
    </source>
</evidence>
<dbReference type="EMBL" id="SMFY01000002">
    <property type="protein sequence ID" value="TCK28855.1"/>
    <property type="molecule type" value="Genomic_DNA"/>
</dbReference>
<evidence type="ECO:0000256" key="3">
    <source>
        <dbReference type="SAM" id="MobiDB-lite"/>
    </source>
</evidence>
<dbReference type="Pfam" id="PF00589">
    <property type="entry name" value="Phage_integrase"/>
    <property type="match status" value="1"/>
</dbReference>
<gene>
    <name evidence="5" type="ORF">EV667_2869</name>
</gene>
<comment type="caution">
    <text evidence="5">The sequence shown here is derived from an EMBL/GenBank/DDBJ whole genome shotgun (WGS) entry which is preliminary data.</text>
</comment>
<keyword evidence="6" id="KW-1185">Reference proteome</keyword>
<evidence type="ECO:0000313" key="5">
    <source>
        <dbReference type="EMBL" id="TCK28855.1"/>
    </source>
</evidence>
<sequence>MSSSGHLPERGAARERWLTRDEAAALLWACWRTREKQKRSHKGLPGEAIPTAKYTMRHLARFILIGLYTGTRAGAIASASWAAASGRSYIDLDRGVFYRLAQGARATKKRQPPAPIPTRLLAHLRRWKEKGVSKEYPVEYRGQPIKSVKVAMARAVELAGLEPGVTPHTLRHTAVTWLMQSGVTIWDAASFVGMSPALVERTYGHHHPDYMARAAHALSVGANKTPKKPVNRTRTEGSETV</sequence>
<dbReference type="GO" id="GO:0003677">
    <property type="term" value="F:DNA binding"/>
    <property type="evidence" value="ECO:0007669"/>
    <property type="project" value="InterPro"/>
</dbReference>
<name>A0A4R1I544_ANCAQ</name>
<organism evidence="5 6">
    <name type="scientific">Ancylobacter aquaticus</name>
    <dbReference type="NCBI Taxonomy" id="100"/>
    <lineage>
        <taxon>Bacteria</taxon>
        <taxon>Pseudomonadati</taxon>
        <taxon>Pseudomonadota</taxon>
        <taxon>Alphaproteobacteria</taxon>
        <taxon>Hyphomicrobiales</taxon>
        <taxon>Xanthobacteraceae</taxon>
        <taxon>Ancylobacter</taxon>
    </lineage>
</organism>
<dbReference type="PANTHER" id="PTHR30349:SF88">
    <property type="entry name" value="BLL1584 PROTEIN"/>
    <property type="match status" value="1"/>
</dbReference>
<proteinExistence type="predicted"/>
<reference evidence="5 6" key="1">
    <citation type="submission" date="2019-03" db="EMBL/GenBank/DDBJ databases">
        <title>Genomic Encyclopedia of Type Strains, Phase IV (KMG-IV): sequencing the most valuable type-strain genomes for metagenomic binning, comparative biology and taxonomic classification.</title>
        <authorList>
            <person name="Goeker M."/>
        </authorList>
    </citation>
    <scope>NUCLEOTIDE SEQUENCE [LARGE SCALE GENOMIC DNA]</scope>
    <source>
        <strain evidence="5 6">DSM 101</strain>
    </source>
</reference>
<dbReference type="InterPro" id="IPR050090">
    <property type="entry name" value="Tyrosine_recombinase_XerCD"/>
</dbReference>
<dbReference type="InterPro" id="IPR002104">
    <property type="entry name" value="Integrase_catalytic"/>
</dbReference>
<keyword evidence="2" id="KW-0233">DNA recombination</keyword>
<evidence type="ECO:0000256" key="2">
    <source>
        <dbReference type="ARBA" id="ARBA00023172"/>
    </source>
</evidence>
<accession>A0A4R1I544</accession>
<dbReference type="InterPro" id="IPR011010">
    <property type="entry name" value="DNA_brk_join_enz"/>
</dbReference>
<dbReference type="GO" id="GO:0015074">
    <property type="term" value="P:DNA integration"/>
    <property type="evidence" value="ECO:0007669"/>
    <property type="project" value="UniProtKB-KW"/>
</dbReference>
<dbReference type="SUPFAM" id="SSF56349">
    <property type="entry name" value="DNA breaking-rejoining enzymes"/>
    <property type="match status" value="1"/>
</dbReference>
<dbReference type="Gene3D" id="1.10.443.10">
    <property type="entry name" value="Intergrase catalytic core"/>
    <property type="match status" value="1"/>
</dbReference>
<dbReference type="Proteomes" id="UP000295030">
    <property type="component" value="Unassembled WGS sequence"/>
</dbReference>
<dbReference type="RefSeq" id="WP_245516149.1">
    <property type="nucleotide sequence ID" value="NZ_SMFY01000002.1"/>
</dbReference>
<dbReference type="PROSITE" id="PS51898">
    <property type="entry name" value="TYR_RECOMBINASE"/>
    <property type="match status" value="1"/>
</dbReference>
<feature type="domain" description="Tyr recombinase" evidence="4">
    <location>
        <begin position="13"/>
        <end position="216"/>
    </location>
</feature>
<feature type="region of interest" description="Disordered" evidence="3">
    <location>
        <begin position="222"/>
        <end position="241"/>
    </location>
</feature>
<dbReference type="InterPro" id="IPR013762">
    <property type="entry name" value="Integrase-like_cat_sf"/>
</dbReference>
<dbReference type="PANTHER" id="PTHR30349">
    <property type="entry name" value="PHAGE INTEGRASE-RELATED"/>
    <property type="match status" value="1"/>
</dbReference>
<dbReference type="AlphaFoldDB" id="A0A4R1I544"/>
<protein>
    <submittedName>
        <fullName evidence="5">Phage integrase family protein</fullName>
    </submittedName>
</protein>